<dbReference type="InterPro" id="IPR007816">
    <property type="entry name" value="ResB-like_domain"/>
</dbReference>
<comment type="subcellular location">
    <subcellularLocation>
        <location evidence="1">Membrane</location>
        <topology evidence="1">Multi-pass membrane protein</topology>
    </subcellularLocation>
</comment>
<evidence type="ECO:0000313" key="8">
    <source>
        <dbReference type="EMBL" id="PKQ68243.1"/>
    </source>
</evidence>
<dbReference type="EMBL" id="MVDE01000005">
    <property type="protein sequence ID" value="PKQ68243.1"/>
    <property type="molecule type" value="Genomic_DNA"/>
</dbReference>
<dbReference type="PANTHER" id="PTHR31566">
    <property type="entry name" value="CYTOCHROME C BIOGENESIS PROTEIN CCS1, CHLOROPLASTIC"/>
    <property type="match status" value="1"/>
</dbReference>
<evidence type="ECO:0000256" key="1">
    <source>
        <dbReference type="ARBA" id="ARBA00004141"/>
    </source>
</evidence>
<dbReference type="Proteomes" id="UP000233618">
    <property type="component" value="Unassembled WGS sequence"/>
</dbReference>
<keyword evidence="5 6" id="KW-0472">Membrane</keyword>
<organism evidence="8 9">
    <name type="scientific">Labilibaculum manganireducens</name>
    <dbReference type="NCBI Taxonomy" id="1940525"/>
    <lineage>
        <taxon>Bacteria</taxon>
        <taxon>Pseudomonadati</taxon>
        <taxon>Bacteroidota</taxon>
        <taxon>Bacteroidia</taxon>
        <taxon>Marinilabiliales</taxon>
        <taxon>Marinifilaceae</taxon>
        <taxon>Labilibaculum</taxon>
    </lineage>
</organism>
<dbReference type="GO" id="GO:0016020">
    <property type="term" value="C:membrane"/>
    <property type="evidence" value="ECO:0007669"/>
    <property type="project" value="UniProtKB-SubCell"/>
</dbReference>
<keyword evidence="4 6" id="KW-1133">Transmembrane helix</keyword>
<feature type="transmembrane region" description="Helical" evidence="6">
    <location>
        <begin position="151"/>
        <end position="170"/>
    </location>
</feature>
<name>A0A2N3IDD9_9BACT</name>
<dbReference type="GO" id="GO:0017004">
    <property type="term" value="P:cytochrome complex assembly"/>
    <property type="evidence" value="ECO:0007669"/>
    <property type="project" value="UniProtKB-KW"/>
</dbReference>
<feature type="transmembrane region" description="Helical" evidence="6">
    <location>
        <begin position="79"/>
        <end position="98"/>
    </location>
</feature>
<feature type="transmembrane region" description="Helical" evidence="6">
    <location>
        <begin position="118"/>
        <end position="139"/>
    </location>
</feature>
<feature type="transmembrane region" description="Helical" evidence="6">
    <location>
        <begin position="382"/>
        <end position="402"/>
    </location>
</feature>
<reference evidence="8 9" key="1">
    <citation type="journal article" date="2017" name="Front. Microbiol.">
        <title>Labilibaculum manganireducens gen. nov., sp. nov. and Labilibaculum filiforme sp. nov., Novel Bacteroidetes Isolated from Subsurface Sediments of the Baltic Sea.</title>
        <authorList>
            <person name="Vandieken V."/>
            <person name="Marshall I.P."/>
            <person name="Niemann H."/>
            <person name="Engelen B."/>
            <person name="Cypionka H."/>
        </authorList>
    </citation>
    <scope>NUCLEOTIDE SEQUENCE [LARGE SCALE GENOMIC DNA]</scope>
    <source>
        <strain evidence="8 9">59.10-2M</strain>
    </source>
</reference>
<feature type="transmembrane region" description="Helical" evidence="6">
    <location>
        <begin position="20"/>
        <end position="44"/>
    </location>
</feature>
<protein>
    <recommendedName>
        <fullName evidence="7">ResB-like domain-containing protein</fullName>
    </recommendedName>
</protein>
<feature type="domain" description="ResB-like" evidence="7">
    <location>
        <begin position="322"/>
        <end position="365"/>
    </location>
</feature>
<proteinExistence type="predicted"/>
<dbReference type="InterPro" id="IPR023494">
    <property type="entry name" value="Cyt_c_bgen_Ccs1/CcsB/ResB"/>
</dbReference>
<keyword evidence="3" id="KW-0201">Cytochrome c-type biogenesis</keyword>
<accession>A0A2N3IDD9</accession>
<keyword evidence="2 6" id="KW-0812">Transmembrane</keyword>
<evidence type="ECO:0000256" key="2">
    <source>
        <dbReference type="ARBA" id="ARBA00022692"/>
    </source>
</evidence>
<dbReference type="AlphaFoldDB" id="A0A2N3IDD9"/>
<feature type="transmembrane region" description="Helical" evidence="6">
    <location>
        <begin position="50"/>
        <end position="67"/>
    </location>
</feature>
<evidence type="ECO:0000256" key="5">
    <source>
        <dbReference type="ARBA" id="ARBA00023136"/>
    </source>
</evidence>
<sequence>MNKNTKPLWQSPWGYSESFLFAFGLLLVGFVLEFTVGSASFGSIVFPQNLILGTVYILLIALVYVLIRKKPIFKFLSGIPASIGAIAGLSVLVVIMGITPQIPMDNKRIVTSLGFNRLTTSIPFLFINFYLLFILGMVVVRKLFPLKWKNWGFVCSHLGLWITVFAAGLGSGDLQRLRMDLIENRIEGRAYDDKGNYFELPLAIKLNDFKIEEFHPKLAVVDNTTGMLYEATKPSMIMIENKLVCQLHDWEIKVDEFFLTSGRAGDKYYSMVDLGAAPAAKVRLITPAKDTITGWISCGSFNRPHESLKIDERFSLLMTVPEPKKFSSEVSIYTPDGQKQEQTLEVNKSFTVNGWKIYQLSYDEKMGIYSTKSIVEVVKDPWQIFVYIGVFMMMIGSVYMFWRGNKVKNEETIKGVSN</sequence>
<evidence type="ECO:0000256" key="3">
    <source>
        <dbReference type="ARBA" id="ARBA00022748"/>
    </source>
</evidence>
<dbReference type="RefSeq" id="WP_180327234.1">
    <property type="nucleotide sequence ID" value="NZ_MVDE01000005.1"/>
</dbReference>
<dbReference type="Pfam" id="PF05140">
    <property type="entry name" value="ResB"/>
    <property type="match status" value="1"/>
</dbReference>
<comment type="caution">
    <text evidence="8">The sequence shown here is derived from an EMBL/GenBank/DDBJ whole genome shotgun (WGS) entry which is preliminary data.</text>
</comment>
<evidence type="ECO:0000313" key="9">
    <source>
        <dbReference type="Proteomes" id="UP000233618"/>
    </source>
</evidence>
<gene>
    <name evidence="8" type="ORF">BZG01_05685</name>
</gene>
<evidence type="ECO:0000256" key="6">
    <source>
        <dbReference type="SAM" id="Phobius"/>
    </source>
</evidence>
<keyword evidence="9" id="KW-1185">Reference proteome</keyword>
<dbReference type="PANTHER" id="PTHR31566:SF5">
    <property type="entry name" value="RESB-LIKE DOMAIN-CONTAINING PROTEIN"/>
    <property type="match status" value="1"/>
</dbReference>
<evidence type="ECO:0000256" key="4">
    <source>
        <dbReference type="ARBA" id="ARBA00022989"/>
    </source>
</evidence>
<evidence type="ECO:0000259" key="7">
    <source>
        <dbReference type="Pfam" id="PF05140"/>
    </source>
</evidence>